<keyword evidence="7" id="KW-0479">Metal-binding</keyword>
<sequence length="373" mass="42278">MTDPRNTKLAKVFVDHSMKVKKGDKVVICTSDLEPIDIIRETFKLCIQREAYVYLDVMGFNWFLDRSSYGGLVRTFYDFGTEDQFNNPSEIYKTISEWGDKYIRITSLDNYSHLNGVDPKKQTLRAKSYNDWFHNMIDKKDWVLTYYPTQSMAEKAGMSMMALENFYFDACLVDYKEMYKRGRKVEKVIDEAKTVRIIGEKTDLTLDITGRFGEAACGDRNVPDGEVFCAPVHQKTQGHIYYDLPFAKGGTDIMGAYLEFKDGKVVKATAEQGEDILLNGLDTDGGARYLGELGLGLNYGITQVMRNTLFDEKIGGTVHVTLGKSYKEKRGGAPEGGNDSAIHWDLVKDMRKPGSTIEIDGKVMFKDGKWLVD</sequence>
<dbReference type="GO" id="GO:0008237">
    <property type="term" value="F:metallopeptidase activity"/>
    <property type="evidence" value="ECO:0007669"/>
    <property type="project" value="UniProtKB-KW"/>
</dbReference>
<dbReference type="InterPro" id="IPR052170">
    <property type="entry name" value="M29_Exopeptidase"/>
</dbReference>
<dbReference type="Proteomes" id="UP000748332">
    <property type="component" value="Unassembled WGS sequence"/>
</dbReference>
<evidence type="ECO:0000313" key="10">
    <source>
        <dbReference type="EMBL" id="MCA9374758.1"/>
    </source>
</evidence>
<dbReference type="InterPro" id="IPR035097">
    <property type="entry name" value="M29_N-terminal"/>
</dbReference>
<accession>A0A955I590</accession>
<dbReference type="PANTHER" id="PTHR34448:SF1">
    <property type="entry name" value="BLL6088 PROTEIN"/>
    <property type="match status" value="1"/>
</dbReference>
<keyword evidence="6" id="KW-0645">Protease</keyword>
<dbReference type="SUPFAM" id="SSF144052">
    <property type="entry name" value="Thermophilic metalloprotease-like"/>
    <property type="match status" value="1"/>
</dbReference>
<keyword evidence="9" id="KW-0482">Metalloprotease</keyword>
<comment type="cofactor">
    <cofactor evidence="3">
        <name>Zn(2+)</name>
        <dbReference type="ChEBI" id="CHEBI:29105"/>
    </cofactor>
</comment>
<reference evidence="10" key="1">
    <citation type="submission" date="2020-04" db="EMBL/GenBank/DDBJ databases">
        <authorList>
            <person name="Zhang T."/>
        </authorList>
    </citation>
    <scope>NUCLEOTIDE SEQUENCE</scope>
    <source>
        <strain evidence="10">HKST-UBA16</strain>
    </source>
</reference>
<keyword evidence="5 10" id="KW-0031">Aminopeptidase</keyword>
<reference evidence="10" key="2">
    <citation type="journal article" date="2021" name="Microbiome">
        <title>Successional dynamics and alternative stable states in a saline activated sludge microbial community over 9 years.</title>
        <authorList>
            <person name="Wang Y."/>
            <person name="Ye J."/>
            <person name="Ju F."/>
            <person name="Liu L."/>
            <person name="Boyd J.A."/>
            <person name="Deng Y."/>
            <person name="Parks D.H."/>
            <person name="Jiang X."/>
            <person name="Yin X."/>
            <person name="Woodcroft B.J."/>
            <person name="Tyson G.W."/>
            <person name="Hugenholtz P."/>
            <person name="Polz M.F."/>
            <person name="Zhang T."/>
        </authorList>
    </citation>
    <scope>NUCLEOTIDE SEQUENCE</scope>
    <source>
        <strain evidence="10">HKST-UBA16</strain>
    </source>
</reference>
<evidence type="ECO:0000256" key="2">
    <source>
        <dbReference type="ARBA" id="ARBA00001946"/>
    </source>
</evidence>
<proteinExistence type="inferred from homology"/>
<dbReference type="GO" id="GO:0006508">
    <property type="term" value="P:proteolysis"/>
    <property type="evidence" value="ECO:0007669"/>
    <property type="project" value="UniProtKB-KW"/>
</dbReference>
<comment type="similarity">
    <text evidence="4">Belongs to the peptidase M29 family.</text>
</comment>
<dbReference type="GO" id="GO:0046872">
    <property type="term" value="F:metal ion binding"/>
    <property type="evidence" value="ECO:0007669"/>
    <property type="project" value="UniProtKB-KW"/>
</dbReference>
<comment type="caution">
    <text evidence="10">The sequence shown here is derived from an EMBL/GenBank/DDBJ whole genome shotgun (WGS) entry which is preliminary data.</text>
</comment>
<dbReference type="EC" id="3.4.11.-" evidence="10"/>
<organism evidence="10 11">
    <name type="scientific">Candidatus Dojkabacteria bacterium</name>
    <dbReference type="NCBI Taxonomy" id="2099670"/>
    <lineage>
        <taxon>Bacteria</taxon>
        <taxon>Candidatus Dojkabacteria</taxon>
    </lineage>
</organism>
<protein>
    <submittedName>
        <fullName evidence="10">Aminopeptidase</fullName>
        <ecNumber evidence="10">3.4.11.-</ecNumber>
    </submittedName>
</protein>
<comment type="cofactor">
    <cofactor evidence="1">
        <name>Co(2+)</name>
        <dbReference type="ChEBI" id="CHEBI:48828"/>
    </cofactor>
</comment>
<keyword evidence="8 10" id="KW-0378">Hydrolase</keyword>
<evidence type="ECO:0000256" key="9">
    <source>
        <dbReference type="ARBA" id="ARBA00023049"/>
    </source>
</evidence>
<comment type="cofactor">
    <cofactor evidence="2">
        <name>Mg(2+)</name>
        <dbReference type="ChEBI" id="CHEBI:18420"/>
    </cofactor>
</comment>
<evidence type="ECO:0000256" key="1">
    <source>
        <dbReference type="ARBA" id="ARBA00001941"/>
    </source>
</evidence>
<evidence type="ECO:0000256" key="5">
    <source>
        <dbReference type="ARBA" id="ARBA00022438"/>
    </source>
</evidence>
<dbReference type="PANTHER" id="PTHR34448">
    <property type="entry name" value="AMINOPEPTIDASE"/>
    <property type="match status" value="1"/>
</dbReference>
<evidence type="ECO:0000256" key="4">
    <source>
        <dbReference type="ARBA" id="ARBA00008236"/>
    </source>
</evidence>
<dbReference type="Gene3D" id="3.40.1830.10">
    <property type="entry name" value="Thermophilic metalloprotease (M29)"/>
    <property type="match status" value="1"/>
</dbReference>
<name>A0A955I590_9BACT</name>
<evidence type="ECO:0000313" key="11">
    <source>
        <dbReference type="Proteomes" id="UP000748332"/>
    </source>
</evidence>
<dbReference type="Pfam" id="PF02073">
    <property type="entry name" value="Peptidase_M29"/>
    <property type="match status" value="1"/>
</dbReference>
<dbReference type="GO" id="GO:0004177">
    <property type="term" value="F:aminopeptidase activity"/>
    <property type="evidence" value="ECO:0007669"/>
    <property type="project" value="UniProtKB-KW"/>
</dbReference>
<evidence type="ECO:0000256" key="7">
    <source>
        <dbReference type="ARBA" id="ARBA00022723"/>
    </source>
</evidence>
<evidence type="ECO:0000256" key="6">
    <source>
        <dbReference type="ARBA" id="ARBA00022670"/>
    </source>
</evidence>
<gene>
    <name evidence="10" type="ORF">KC622_00335</name>
</gene>
<evidence type="ECO:0000256" key="3">
    <source>
        <dbReference type="ARBA" id="ARBA00001947"/>
    </source>
</evidence>
<dbReference type="EMBL" id="JAGQLM010000015">
    <property type="protein sequence ID" value="MCA9374758.1"/>
    <property type="molecule type" value="Genomic_DNA"/>
</dbReference>
<dbReference type="AlphaFoldDB" id="A0A955I590"/>
<dbReference type="InterPro" id="IPR000787">
    <property type="entry name" value="Peptidase_M29"/>
</dbReference>
<evidence type="ECO:0000256" key="8">
    <source>
        <dbReference type="ARBA" id="ARBA00022801"/>
    </source>
</evidence>